<evidence type="ECO:0000313" key="1">
    <source>
        <dbReference type="EMBL" id="KAI8012606.1"/>
    </source>
</evidence>
<organism evidence="1 2">
    <name type="scientific">Camellia lanceoleosa</name>
    <dbReference type="NCBI Taxonomy" id="1840588"/>
    <lineage>
        <taxon>Eukaryota</taxon>
        <taxon>Viridiplantae</taxon>
        <taxon>Streptophyta</taxon>
        <taxon>Embryophyta</taxon>
        <taxon>Tracheophyta</taxon>
        <taxon>Spermatophyta</taxon>
        <taxon>Magnoliopsida</taxon>
        <taxon>eudicotyledons</taxon>
        <taxon>Gunneridae</taxon>
        <taxon>Pentapetalae</taxon>
        <taxon>asterids</taxon>
        <taxon>Ericales</taxon>
        <taxon>Theaceae</taxon>
        <taxon>Camellia</taxon>
    </lineage>
</organism>
<accession>A0ACC0HKN3</accession>
<dbReference type="Proteomes" id="UP001060215">
    <property type="component" value="Chromosome 5"/>
</dbReference>
<dbReference type="EMBL" id="CM045762">
    <property type="protein sequence ID" value="KAI8012606.1"/>
    <property type="molecule type" value="Genomic_DNA"/>
</dbReference>
<evidence type="ECO:0000313" key="2">
    <source>
        <dbReference type="Proteomes" id="UP001060215"/>
    </source>
</evidence>
<reference evidence="1 2" key="1">
    <citation type="journal article" date="2022" name="Plant J.">
        <title>Chromosome-level genome of Camellia lanceoleosa provides a valuable resource for understanding genome evolution and self-incompatibility.</title>
        <authorList>
            <person name="Gong W."/>
            <person name="Xiao S."/>
            <person name="Wang L."/>
            <person name="Liao Z."/>
            <person name="Chang Y."/>
            <person name="Mo W."/>
            <person name="Hu G."/>
            <person name="Li W."/>
            <person name="Zhao G."/>
            <person name="Zhu H."/>
            <person name="Hu X."/>
            <person name="Ji K."/>
            <person name="Xiang X."/>
            <person name="Song Q."/>
            <person name="Yuan D."/>
            <person name="Jin S."/>
            <person name="Zhang L."/>
        </authorList>
    </citation>
    <scope>NUCLEOTIDE SEQUENCE [LARGE SCALE GENOMIC DNA]</scope>
    <source>
        <strain evidence="1">SQ_2022a</strain>
    </source>
</reference>
<proteinExistence type="predicted"/>
<sequence length="160" mass="17370">MMNNLRWLNFQYNHLGTGEAGDLNFLSSLPNATNLNYLGLNSNNFGGVLPESIGNLSTNLGILFLDNNKIGGSIPTEMANLVNLLWLDMSDNHFIGNILADIGKLQKLQNLDLSANMIGMGSFGSVYKGILDHGEKVVAVKVLNLQFRGASKSFSLSVRP</sequence>
<protein>
    <submittedName>
        <fullName evidence="1">Receptor kinase-like protein Xa21</fullName>
    </submittedName>
</protein>
<name>A0ACC0HKN3_9ERIC</name>
<gene>
    <name evidence="1" type="ORF">LOK49_LG06G02557</name>
</gene>
<comment type="caution">
    <text evidence="1">The sequence shown here is derived from an EMBL/GenBank/DDBJ whole genome shotgun (WGS) entry which is preliminary data.</text>
</comment>
<keyword evidence="2" id="KW-1185">Reference proteome</keyword>